<sequence>MKKLIVLIFCSFVSLFANSLDEIKQKGVLRVGVYEGQPPFSKIDNGVFVGFEIELAKSIANMLFGKNSGKLEFVTIVPQDRIPVLQENKVDLVIANYTNTKERAKYVDFSMPYFSVNIGVLTNSDDNIKNMQDLKGKTILCGKSSTADIFFKNKGYNVAYCDTASQCYSKLKSKEADAYAADNIVVMTFPILDNSVEVSMKNLGEAEFLAIGVQKGNKDLLSFVNQSLIQLSKDNFFQKEFIDSIDPFYKGTADKKYFLLDDIYSIFG</sequence>
<evidence type="ECO:0000259" key="6">
    <source>
        <dbReference type="SMART" id="SM00062"/>
    </source>
</evidence>
<gene>
    <name evidence="7" type="primary">fliY_2</name>
    <name evidence="7" type="ORF">CULFYP111_01326</name>
</gene>
<dbReference type="AlphaFoldDB" id="A0A6N2TFU3"/>
<feature type="domain" description="Solute-binding protein family 3/N-terminal" evidence="6">
    <location>
        <begin position="28"/>
        <end position="261"/>
    </location>
</feature>
<dbReference type="PROSITE" id="PS01039">
    <property type="entry name" value="SBP_BACTERIAL_3"/>
    <property type="match status" value="1"/>
</dbReference>
<dbReference type="GO" id="GO:0030288">
    <property type="term" value="C:outer membrane-bounded periplasmic space"/>
    <property type="evidence" value="ECO:0007669"/>
    <property type="project" value="TreeGrafter"/>
</dbReference>
<dbReference type="Gene3D" id="3.40.190.10">
    <property type="entry name" value="Periplasmic binding protein-like II"/>
    <property type="match status" value="2"/>
</dbReference>
<accession>A0A6N2TFU3</accession>
<organism evidence="7">
    <name type="scientific">Campylobacter ureolyticus</name>
    <dbReference type="NCBI Taxonomy" id="827"/>
    <lineage>
        <taxon>Bacteria</taxon>
        <taxon>Pseudomonadati</taxon>
        <taxon>Campylobacterota</taxon>
        <taxon>Epsilonproteobacteria</taxon>
        <taxon>Campylobacterales</taxon>
        <taxon>Campylobacteraceae</taxon>
        <taxon>Campylobacter</taxon>
    </lineage>
</organism>
<dbReference type="EMBL" id="CACRSK010000006">
    <property type="protein sequence ID" value="VYT03633.1"/>
    <property type="molecule type" value="Genomic_DNA"/>
</dbReference>
<feature type="signal peptide" evidence="5">
    <location>
        <begin position="1"/>
        <end position="19"/>
    </location>
</feature>
<dbReference type="InterPro" id="IPR018313">
    <property type="entry name" value="SBP_3_CS"/>
</dbReference>
<protein>
    <submittedName>
        <fullName evidence="7">Cystine-binding periplasmic protein</fullName>
    </submittedName>
</protein>
<feature type="chain" id="PRO_5026773477" evidence="5">
    <location>
        <begin position="20"/>
        <end position="268"/>
    </location>
</feature>
<name>A0A6N2TFU3_9BACT</name>
<evidence type="ECO:0000256" key="3">
    <source>
        <dbReference type="ARBA" id="ARBA00022729"/>
    </source>
</evidence>
<dbReference type="InterPro" id="IPR051455">
    <property type="entry name" value="Bact_solute-bind_prot3"/>
</dbReference>
<dbReference type="PANTHER" id="PTHR30085">
    <property type="entry name" value="AMINO ACID ABC TRANSPORTER PERMEASE"/>
    <property type="match status" value="1"/>
</dbReference>
<keyword evidence="2" id="KW-0813">Transport</keyword>
<dbReference type="PANTHER" id="PTHR30085:SF6">
    <property type="entry name" value="ABC TRANSPORTER GLUTAMINE-BINDING PROTEIN GLNH"/>
    <property type="match status" value="1"/>
</dbReference>
<keyword evidence="3 5" id="KW-0732">Signal</keyword>
<evidence type="ECO:0000256" key="4">
    <source>
        <dbReference type="RuleBase" id="RU003744"/>
    </source>
</evidence>
<dbReference type="RefSeq" id="WP_156847620.1">
    <property type="nucleotide sequence ID" value="NZ_CACRSK010000006.1"/>
</dbReference>
<dbReference type="SMART" id="SM00062">
    <property type="entry name" value="PBPb"/>
    <property type="match status" value="1"/>
</dbReference>
<dbReference type="GO" id="GO:0005576">
    <property type="term" value="C:extracellular region"/>
    <property type="evidence" value="ECO:0007669"/>
    <property type="project" value="TreeGrafter"/>
</dbReference>
<dbReference type="GO" id="GO:0006865">
    <property type="term" value="P:amino acid transport"/>
    <property type="evidence" value="ECO:0007669"/>
    <property type="project" value="TreeGrafter"/>
</dbReference>
<dbReference type="Pfam" id="PF00497">
    <property type="entry name" value="SBP_bac_3"/>
    <property type="match status" value="1"/>
</dbReference>
<evidence type="ECO:0000256" key="5">
    <source>
        <dbReference type="SAM" id="SignalP"/>
    </source>
</evidence>
<comment type="similarity">
    <text evidence="1 4">Belongs to the bacterial solute-binding protein 3 family.</text>
</comment>
<proteinExistence type="inferred from homology"/>
<evidence type="ECO:0000313" key="7">
    <source>
        <dbReference type="EMBL" id="VYT03633.1"/>
    </source>
</evidence>
<dbReference type="InterPro" id="IPR001638">
    <property type="entry name" value="Solute-binding_3/MltF_N"/>
</dbReference>
<dbReference type="SUPFAM" id="SSF53850">
    <property type="entry name" value="Periplasmic binding protein-like II"/>
    <property type="match status" value="1"/>
</dbReference>
<reference evidence="7" key="1">
    <citation type="submission" date="2019-11" db="EMBL/GenBank/DDBJ databases">
        <authorList>
            <person name="Feng L."/>
        </authorList>
    </citation>
    <scope>NUCLEOTIDE SEQUENCE</scope>
    <source>
        <strain evidence="7">CUreolyticusLFYP111</strain>
    </source>
</reference>
<evidence type="ECO:0000256" key="1">
    <source>
        <dbReference type="ARBA" id="ARBA00010333"/>
    </source>
</evidence>
<evidence type="ECO:0000256" key="2">
    <source>
        <dbReference type="ARBA" id="ARBA00022448"/>
    </source>
</evidence>